<evidence type="ECO:0000256" key="5">
    <source>
        <dbReference type="ARBA" id="ARBA00022614"/>
    </source>
</evidence>
<keyword evidence="4" id="KW-0808">Transferase</keyword>
<dbReference type="EMBL" id="JAAGAX010000013">
    <property type="protein sequence ID" value="KAF2294649.1"/>
    <property type="molecule type" value="Genomic_DNA"/>
</dbReference>
<gene>
    <name evidence="13" type="ORF">GH714_014246</name>
</gene>
<evidence type="ECO:0000256" key="4">
    <source>
        <dbReference type="ARBA" id="ARBA00022527"/>
    </source>
</evidence>
<keyword evidence="14" id="KW-1185">Reference proteome</keyword>
<dbReference type="Gene3D" id="3.80.10.10">
    <property type="entry name" value="Ribonuclease Inhibitor"/>
    <property type="match status" value="1"/>
</dbReference>
<organism evidence="13 14">
    <name type="scientific">Hevea brasiliensis</name>
    <name type="common">Para rubber tree</name>
    <name type="synonym">Siphonia brasiliensis</name>
    <dbReference type="NCBI Taxonomy" id="3981"/>
    <lineage>
        <taxon>Eukaryota</taxon>
        <taxon>Viridiplantae</taxon>
        <taxon>Streptophyta</taxon>
        <taxon>Embryophyta</taxon>
        <taxon>Tracheophyta</taxon>
        <taxon>Spermatophyta</taxon>
        <taxon>Magnoliopsida</taxon>
        <taxon>eudicotyledons</taxon>
        <taxon>Gunneridae</taxon>
        <taxon>Pentapetalae</taxon>
        <taxon>rosids</taxon>
        <taxon>fabids</taxon>
        <taxon>Malpighiales</taxon>
        <taxon>Euphorbiaceae</taxon>
        <taxon>Crotonoideae</taxon>
        <taxon>Micrandreae</taxon>
        <taxon>Hevea</taxon>
    </lineage>
</organism>
<dbReference type="GO" id="GO:0004674">
    <property type="term" value="F:protein serine/threonine kinase activity"/>
    <property type="evidence" value="ECO:0007669"/>
    <property type="project" value="UniProtKB-KW"/>
</dbReference>
<evidence type="ECO:0000256" key="10">
    <source>
        <dbReference type="ARBA" id="ARBA00023136"/>
    </source>
</evidence>
<dbReference type="EC" id="2.7.11.1" evidence="2"/>
<evidence type="ECO:0000256" key="7">
    <source>
        <dbReference type="ARBA" id="ARBA00022729"/>
    </source>
</evidence>
<dbReference type="PRINTS" id="PR00019">
    <property type="entry name" value="LEURICHRPT"/>
</dbReference>
<dbReference type="Pfam" id="PF13855">
    <property type="entry name" value="LRR_8"/>
    <property type="match status" value="1"/>
</dbReference>
<evidence type="ECO:0000256" key="1">
    <source>
        <dbReference type="ARBA" id="ARBA00004251"/>
    </source>
</evidence>
<dbReference type="PANTHER" id="PTHR27000">
    <property type="entry name" value="LEUCINE-RICH REPEAT RECEPTOR-LIKE PROTEIN KINASE FAMILY PROTEIN-RELATED"/>
    <property type="match status" value="1"/>
</dbReference>
<dbReference type="GO" id="GO:0005886">
    <property type="term" value="C:plasma membrane"/>
    <property type="evidence" value="ECO:0007669"/>
    <property type="project" value="UniProtKB-SubCell"/>
</dbReference>
<dbReference type="PANTHER" id="PTHR27000:SF800">
    <property type="entry name" value="OS11G0197000 PROTEIN"/>
    <property type="match status" value="1"/>
</dbReference>
<dbReference type="InterPro" id="IPR032675">
    <property type="entry name" value="LRR_dom_sf"/>
</dbReference>
<evidence type="ECO:0000256" key="6">
    <source>
        <dbReference type="ARBA" id="ARBA00022692"/>
    </source>
</evidence>
<keyword evidence="12" id="KW-0325">Glycoprotein</keyword>
<keyword evidence="10" id="KW-0472">Membrane</keyword>
<dbReference type="Proteomes" id="UP000467840">
    <property type="component" value="Chromosome 7"/>
</dbReference>
<evidence type="ECO:0000256" key="2">
    <source>
        <dbReference type="ARBA" id="ARBA00012513"/>
    </source>
</evidence>
<comment type="caution">
    <text evidence="13">The sequence shown here is derived from an EMBL/GenBank/DDBJ whole genome shotgun (WGS) entry which is preliminary data.</text>
</comment>
<dbReference type="InterPro" id="IPR003591">
    <property type="entry name" value="Leu-rich_rpt_typical-subtyp"/>
</dbReference>
<evidence type="ECO:0000313" key="13">
    <source>
        <dbReference type="EMBL" id="KAF2294649.1"/>
    </source>
</evidence>
<accession>A0A6A6L4R4</accession>
<proteinExistence type="predicted"/>
<keyword evidence="4" id="KW-0723">Serine/threonine-protein kinase</keyword>
<reference evidence="13 14" key="1">
    <citation type="journal article" date="2020" name="Mol. Plant">
        <title>The Chromosome-Based Rubber Tree Genome Provides New Insights into Spurge Genome Evolution and Rubber Biosynthesis.</title>
        <authorList>
            <person name="Liu J."/>
            <person name="Shi C."/>
            <person name="Shi C.C."/>
            <person name="Li W."/>
            <person name="Zhang Q.J."/>
            <person name="Zhang Y."/>
            <person name="Li K."/>
            <person name="Lu H.F."/>
            <person name="Shi C."/>
            <person name="Zhu S.T."/>
            <person name="Xiao Z.Y."/>
            <person name="Nan H."/>
            <person name="Yue Y."/>
            <person name="Zhu X.G."/>
            <person name="Wu Y."/>
            <person name="Hong X.N."/>
            <person name="Fan G.Y."/>
            <person name="Tong Y."/>
            <person name="Zhang D."/>
            <person name="Mao C.L."/>
            <person name="Liu Y.L."/>
            <person name="Hao S.J."/>
            <person name="Liu W.Q."/>
            <person name="Lv M.Q."/>
            <person name="Zhang H.B."/>
            <person name="Liu Y."/>
            <person name="Hu-Tang G.R."/>
            <person name="Wang J.P."/>
            <person name="Wang J.H."/>
            <person name="Sun Y.H."/>
            <person name="Ni S.B."/>
            <person name="Chen W.B."/>
            <person name="Zhang X.C."/>
            <person name="Jiao Y.N."/>
            <person name="Eichler E.E."/>
            <person name="Li G.H."/>
            <person name="Liu X."/>
            <person name="Gao L.Z."/>
        </authorList>
    </citation>
    <scope>NUCLEOTIDE SEQUENCE [LARGE SCALE GENOMIC DNA]</scope>
    <source>
        <strain evidence="14">cv. GT1</strain>
        <tissue evidence="13">Leaf</tissue>
    </source>
</reference>
<dbReference type="SUPFAM" id="SSF52058">
    <property type="entry name" value="L domain-like"/>
    <property type="match status" value="1"/>
</dbReference>
<keyword evidence="7" id="KW-0732">Signal</keyword>
<dbReference type="InterPro" id="IPR001611">
    <property type="entry name" value="Leu-rich_rpt"/>
</dbReference>
<dbReference type="AlphaFoldDB" id="A0A6A6L4R4"/>
<evidence type="ECO:0000256" key="11">
    <source>
        <dbReference type="ARBA" id="ARBA00023170"/>
    </source>
</evidence>
<evidence type="ECO:0000256" key="8">
    <source>
        <dbReference type="ARBA" id="ARBA00022737"/>
    </source>
</evidence>
<evidence type="ECO:0000256" key="12">
    <source>
        <dbReference type="ARBA" id="ARBA00023180"/>
    </source>
</evidence>
<dbReference type="SMART" id="SM00369">
    <property type="entry name" value="LRR_TYP"/>
    <property type="match status" value="3"/>
</dbReference>
<keyword evidence="3" id="KW-1003">Cell membrane</keyword>
<sequence length="189" mass="21155">MSSLRRFDLSYNKLTGSLPKLPPNLLELALKSNSLSGSLSKWSFDGLTQLEVVELSENSLTGAVESWFLALPALQQVDLANNSLTSIEILKPVNVVVFVIEIQSATWHNPIRVRSEEEFEKAVLGRMGLTMRWHFSGVFVNNPHPLYVSRGEESVRMDPDDLCIFDILDYVRDFNCGKVLGIYARPLGG</sequence>
<keyword evidence="8" id="KW-0677">Repeat</keyword>
<protein>
    <recommendedName>
        <fullName evidence="2">non-specific serine/threonine protein kinase</fullName>
        <ecNumber evidence="2">2.7.11.1</ecNumber>
    </recommendedName>
</protein>
<evidence type="ECO:0000256" key="3">
    <source>
        <dbReference type="ARBA" id="ARBA00022475"/>
    </source>
</evidence>
<keyword evidence="9" id="KW-1133">Transmembrane helix</keyword>
<keyword evidence="4" id="KW-0418">Kinase</keyword>
<keyword evidence="6" id="KW-0812">Transmembrane</keyword>
<comment type="subcellular location">
    <subcellularLocation>
        <location evidence="1">Cell membrane</location>
        <topology evidence="1">Single-pass type I membrane protein</topology>
    </subcellularLocation>
</comment>
<keyword evidence="5" id="KW-0433">Leucine-rich repeat</keyword>
<keyword evidence="11" id="KW-0675">Receptor</keyword>
<name>A0A6A6L4R4_HEVBR</name>
<evidence type="ECO:0000313" key="14">
    <source>
        <dbReference type="Proteomes" id="UP000467840"/>
    </source>
</evidence>
<evidence type="ECO:0000256" key="9">
    <source>
        <dbReference type="ARBA" id="ARBA00022989"/>
    </source>
</evidence>